<dbReference type="RefSeq" id="WP_344528661.1">
    <property type="nucleotide sequence ID" value="NZ_BAAAPE010000008.1"/>
</dbReference>
<dbReference type="InterPro" id="IPR036388">
    <property type="entry name" value="WH-like_DNA-bd_sf"/>
</dbReference>
<dbReference type="SUPFAM" id="SSF46785">
    <property type="entry name" value="Winged helix' DNA-binding domain"/>
    <property type="match status" value="1"/>
</dbReference>
<gene>
    <name evidence="2" type="ORF">GCM10009801_32770</name>
</gene>
<sequence>MSSVTPSPRDRRRATTEVKGALRELSLQLTLLDRQVSARVSLKDVDLDCLDLINRTGPLTPTALARQANLHPATLTGILDRLERAGWIARERDPSDRRAMRIRALRDRNGELVSLYAGMNSAIDAICADYTDADLALLTDFLTRATAAGQHAAQDLAAPGGDG</sequence>
<dbReference type="PANTHER" id="PTHR33164:SF106">
    <property type="entry name" value="TRANSCRIPTIONAL REGULATORY PROTEIN"/>
    <property type="match status" value="1"/>
</dbReference>
<proteinExistence type="predicted"/>
<dbReference type="PRINTS" id="PR00598">
    <property type="entry name" value="HTHMARR"/>
</dbReference>
<comment type="caution">
    <text evidence="2">The sequence shown here is derived from an EMBL/GenBank/DDBJ whole genome shotgun (WGS) entry which is preliminary data.</text>
</comment>
<dbReference type="Pfam" id="PF01047">
    <property type="entry name" value="MarR"/>
    <property type="match status" value="1"/>
</dbReference>
<reference evidence="2 3" key="1">
    <citation type="journal article" date="2019" name="Int. J. Syst. Evol. Microbiol.">
        <title>The Global Catalogue of Microorganisms (GCM) 10K type strain sequencing project: providing services to taxonomists for standard genome sequencing and annotation.</title>
        <authorList>
            <consortium name="The Broad Institute Genomics Platform"/>
            <consortium name="The Broad Institute Genome Sequencing Center for Infectious Disease"/>
            <person name="Wu L."/>
            <person name="Ma J."/>
        </authorList>
    </citation>
    <scope>NUCLEOTIDE SEQUENCE [LARGE SCALE GENOMIC DNA]</scope>
    <source>
        <strain evidence="2 3">JCM 15478</strain>
    </source>
</reference>
<name>A0ABN2VXW7_9ACTN</name>
<feature type="domain" description="HTH marR-type" evidence="1">
    <location>
        <begin position="15"/>
        <end position="147"/>
    </location>
</feature>
<dbReference type="InterPro" id="IPR039422">
    <property type="entry name" value="MarR/SlyA-like"/>
</dbReference>
<evidence type="ECO:0000259" key="1">
    <source>
        <dbReference type="PROSITE" id="PS50995"/>
    </source>
</evidence>
<dbReference type="PANTHER" id="PTHR33164">
    <property type="entry name" value="TRANSCRIPTIONAL REGULATOR, MARR FAMILY"/>
    <property type="match status" value="1"/>
</dbReference>
<dbReference type="Proteomes" id="UP001500016">
    <property type="component" value="Unassembled WGS sequence"/>
</dbReference>
<accession>A0ABN2VXW7</accession>
<dbReference type="PROSITE" id="PS50995">
    <property type="entry name" value="HTH_MARR_2"/>
    <property type="match status" value="1"/>
</dbReference>
<keyword evidence="3" id="KW-1185">Reference proteome</keyword>
<dbReference type="EMBL" id="BAAAPE010000008">
    <property type="protein sequence ID" value="GAA2076996.1"/>
    <property type="molecule type" value="Genomic_DNA"/>
</dbReference>
<dbReference type="InterPro" id="IPR000835">
    <property type="entry name" value="HTH_MarR-typ"/>
</dbReference>
<dbReference type="InterPro" id="IPR036390">
    <property type="entry name" value="WH_DNA-bd_sf"/>
</dbReference>
<organism evidence="2 3">
    <name type="scientific">Streptomyces albiaxialis</name>
    <dbReference type="NCBI Taxonomy" id="329523"/>
    <lineage>
        <taxon>Bacteria</taxon>
        <taxon>Bacillati</taxon>
        <taxon>Actinomycetota</taxon>
        <taxon>Actinomycetes</taxon>
        <taxon>Kitasatosporales</taxon>
        <taxon>Streptomycetaceae</taxon>
        <taxon>Streptomyces</taxon>
    </lineage>
</organism>
<dbReference type="SMART" id="SM00347">
    <property type="entry name" value="HTH_MARR"/>
    <property type="match status" value="1"/>
</dbReference>
<dbReference type="Gene3D" id="1.10.10.10">
    <property type="entry name" value="Winged helix-like DNA-binding domain superfamily/Winged helix DNA-binding domain"/>
    <property type="match status" value="1"/>
</dbReference>
<protein>
    <submittedName>
        <fullName evidence="2">MarR family transcriptional regulator</fullName>
    </submittedName>
</protein>
<evidence type="ECO:0000313" key="3">
    <source>
        <dbReference type="Proteomes" id="UP001500016"/>
    </source>
</evidence>
<evidence type="ECO:0000313" key="2">
    <source>
        <dbReference type="EMBL" id="GAA2076996.1"/>
    </source>
</evidence>